<comment type="similarity">
    <text evidence="1">Belongs to the TfdA dioxygenase family.</text>
</comment>
<dbReference type="InterPro" id="IPR042098">
    <property type="entry name" value="TauD-like_sf"/>
</dbReference>
<dbReference type="PANTHER" id="PTHR43779:SF3">
    <property type="entry name" value="(3R)-3-[(CARBOXYMETHYL)AMINO]FATTY ACID OXYGENASE_DECARBOXYLASE"/>
    <property type="match status" value="1"/>
</dbReference>
<dbReference type="InterPro" id="IPR051178">
    <property type="entry name" value="TfdA_dioxygenase"/>
</dbReference>
<dbReference type="SUPFAM" id="SSF51197">
    <property type="entry name" value="Clavaminate synthase-like"/>
    <property type="match status" value="1"/>
</dbReference>
<proteinExistence type="inferred from homology"/>
<evidence type="ECO:0000313" key="7">
    <source>
        <dbReference type="EMBL" id="GJC87947.1"/>
    </source>
</evidence>
<keyword evidence="3 7" id="KW-0223">Dioxygenase</keyword>
<gene>
    <name evidence="7" type="ORF">ColLi_10785</name>
</gene>
<evidence type="ECO:0000259" key="6">
    <source>
        <dbReference type="Pfam" id="PF02668"/>
    </source>
</evidence>
<evidence type="ECO:0000256" key="5">
    <source>
        <dbReference type="ARBA" id="ARBA00023004"/>
    </source>
</evidence>
<dbReference type="PANTHER" id="PTHR43779">
    <property type="entry name" value="DIOXYGENASE RV0097-RELATED"/>
    <property type="match status" value="1"/>
</dbReference>
<keyword evidence="5" id="KW-0408">Iron</keyword>
<evidence type="ECO:0000256" key="3">
    <source>
        <dbReference type="ARBA" id="ARBA00022964"/>
    </source>
</evidence>
<dbReference type="InterPro" id="IPR003819">
    <property type="entry name" value="TauD/TfdA-like"/>
</dbReference>
<keyword evidence="8" id="KW-1185">Reference proteome</keyword>
<evidence type="ECO:0000256" key="4">
    <source>
        <dbReference type="ARBA" id="ARBA00023002"/>
    </source>
</evidence>
<evidence type="ECO:0000256" key="1">
    <source>
        <dbReference type="ARBA" id="ARBA00005896"/>
    </source>
</evidence>
<dbReference type="Proteomes" id="UP001055172">
    <property type="component" value="Unassembled WGS sequence"/>
</dbReference>
<dbReference type="GO" id="GO:0051213">
    <property type="term" value="F:dioxygenase activity"/>
    <property type="evidence" value="ECO:0007669"/>
    <property type="project" value="UniProtKB-KW"/>
</dbReference>
<accession>A0AA37GX65</accession>
<dbReference type="AlphaFoldDB" id="A0AA37GX65"/>
<evidence type="ECO:0000256" key="2">
    <source>
        <dbReference type="ARBA" id="ARBA00022723"/>
    </source>
</evidence>
<comment type="caution">
    <text evidence="7">The sequence shown here is derived from an EMBL/GenBank/DDBJ whole genome shotgun (WGS) entry which is preliminary data.</text>
</comment>
<feature type="domain" description="TauD/TfdA-like" evidence="6">
    <location>
        <begin position="3"/>
        <end position="252"/>
    </location>
</feature>
<dbReference type="Pfam" id="PF02668">
    <property type="entry name" value="TauD"/>
    <property type="match status" value="1"/>
</dbReference>
<dbReference type="GO" id="GO:0046872">
    <property type="term" value="F:metal ion binding"/>
    <property type="evidence" value="ECO:0007669"/>
    <property type="project" value="UniProtKB-KW"/>
</dbReference>
<evidence type="ECO:0000313" key="8">
    <source>
        <dbReference type="Proteomes" id="UP001055172"/>
    </source>
</evidence>
<keyword evidence="4" id="KW-0560">Oxidoreductase</keyword>
<name>A0AA37GX65_9PEZI</name>
<dbReference type="EMBL" id="BPPX01000029">
    <property type="protein sequence ID" value="GJC87947.1"/>
    <property type="molecule type" value="Genomic_DNA"/>
</dbReference>
<reference evidence="7 8" key="1">
    <citation type="submission" date="2021-07" db="EMBL/GenBank/DDBJ databases">
        <title>Genome data of Colletotrichum spaethianum.</title>
        <authorList>
            <person name="Utami Y.D."/>
            <person name="Hiruma K."/>
        </authorList>
    </citation>
    <scope>NUCLEOTIDE SEQUENCE [LARGE SCALE GENOMIC DNA]</scope>
    <source>
        <strain evidence="7 8">MAFF 242679</strain>
    </source>
</reference>
<dbReference type="Gene3D" id="3.60.130.10">
    <property type="entry name" value="Clavaminate synthase-like"/>
    <property type="match status" value="1"/>
</dbReference>
<sequence length="288" mass="32334">MTQYGFLLFRQTALDDTSHVAFAKQFGPLEDQSVWFHPEHPYRLSFTELTDSGNVEADGVIVSRNNIRQKINMGNMLWHVDSSYNPRRAGFSILLAHETPPPETGAATIFADSRTAYDDLDSANQARVAELILYHSLWHSRKLGAPGSAVLGQIKPEIYTMARHKVAQFHQPSGRINLYIAAHGHLFDGMTLEQSRPILNELLRHVTQDKFTLKIGWKAAGDMVMWDNTCTLHRGEGGSYIGKYARDLRRATVMDQSSLATGLNGDEVKQAGIYAPGFRNIKWCDGMR</sequence>
<organism evidence="7 8">
    <name type="scientific">Colletotrichum liriopes</name>
    <dbReference type="NCBI Taxonomy" id="708192"/>
    <lineage>
        <taxon>Eukaryota</taxon>
        <taxon>Fungi</taxon>
        <taxon>Dikarya</taxon>
        <taxon>Ascomycota</taxon>
        <taxon>Pezizomycotina</taxon>
        <taxon>Sordariomycetes</taxon>
        <taxon>Hypocreomycetidae</taxon>
        <taxon>Glomerellales</taxon>
        <taxon>Glomerellaceae</taxon>
        <taxon>Colletotrichum</taxon>
        <taxon>Colletotrichum spaethianum species complex</taxon>
    </lineage>
</organism>
<keyword evidence="2" id="KW-0479">Metal-binding</keyword>
<protein>
    <submittedName>
        <fullName evidence="7">Alpha-ketoglutarate-dependent 2,4-dichlorophenoxyacetate dioxygenase</fullName>
    </submittedName>
</protein>